<accession>A0ACC3AE21</accession>
<organism evidence="1 2">
    <name type="scientific">Neophaeococcomyces mojaviensis</name>
    <dbReference type="NCBI Taxonomy" id="3383035"/>
    <lineage>
        <taxon>Eukaryota</taxon>
        <taxon>Fungi</taxon>
        <taxon>Dikarya</taxon>
        <taxon>Ascomycota</taxon>
        <taxon>Pezizomycotina</taxon>
        <taxon>Eurotiomycetes</taxon>
        <taxon>Chaetothyriomycetidae</taxon>
        <taxon>Chaetothyriales</taxon>
        <taxon>Chaetothyriales incertae sedis</taxon>
        <taxon>Neophaeococcomyces</taxon>
    </lineage>
</organism>
<proteinExistence type="predicted"/>
<sequence>MQATTAQSSIESSRHKAIVVTALTEFQKAQCMFWVAIDAATAAVFLAGSAEILGAKTRASFMLNFGVIKTICTCAVLFVTFGLYCLHLADKRSWYVFLLSLFTFGFSATAWGLIDKAPPEKLAPVVNSTEFEGCGAISPTNYCGVSFYNLGDSIQLGMVLFTSIIFFALLMDMITLNTTLGGLKAFRWWASESLPIGARWIPILRSSFRFASEITFLVFVGYLFRLLIALTYESRGETGKHSWGFGQVIALTIWVPTLIEWVYAIFRGLENASEHRIPAPYKMIRMNSKQDNSRAVDYTALRRSSNSKGDIEFAPLNRTTQPSDGMKGHLGPEPPARSSNKGLGSVDIRDDDEIERFIPMTNHTTI</sequence>
<gene>
    <name evidence="1" type="ORF">H2198_002492</name>
</gene>
<dbReference type="EMBL" id="JAPDRQ010000030">
    <property type="protein sequence ID" value="KAJ9660555.1"/>
    <property type="molecule type" value="Genomic_DNA"/>
</dbReference>
<comment type="caution">
    <text evidence="1">The sequence shown here is derived from an EMBL/GenBank/DDBJ whole genome shotgun (WGS) entry which is preliminary data.</text>
</comment>
<keyword evidence="2" id="KW-1185">Reference proteome</keyword>
<evidence type="ECO:0000313" key="2">
    <source>
        <dbReference type="Proteomes" id="UP001172386"/>
    </source>
</evidence>
<dbReference type="Proteomes" id="UP001172386">
    <property type="component" value="Unassembled WGS sequence"/>
</dbReference>
<protein>
    <submittedName>
        <fullName evidence="1">Uncharacterized protein</fullName>
    </submittedName>
</protein>
<name>A0ACC3AE21_9EURO</name>
<reference evidence="1" key="1">
    <citation type="submission" date="2022-10" db="EMBL/GenBank/DDBJ databases">
        <title>Culturing micro-colonial fungi from biological soil crusts in the Mojave desert and describing Neophaeococcomyces mojavensis, and introducing the new genera and species Taxawa tesnikishii.</title>
        <authorList>
            <person name="Kurbessoian T."/>
            <person name="Stajich J.E."/>
        </authorList>
    </citation>
    <scope>NUCLEOTIDE SEQUENCE</scope>
    <source>
        <strain evidence="1">JES_112</strain>
    </source>
</reference>
<evidence type="ECO:0000313" key="1">
    <source>
        <dbReference type="EMBL" id="KAJ9660555.1"/>
    </source>
</evidence>